<dbReference type="InterPro" id="IPR036427">
    <property type="entry name" value="Bromodomain-like_sf"/>
</dbReference>
<feature type="compositionally biased region" description="Low complexity" evidence="3">
    <location>
        <begin position="2048"/>
        <end position="2069"/>
    </location>
</feature>
<keyword evidence="2" id="KW-0853">WD repeat</keyword>
<protein>
    <recommendedName>
        <fullName evidence="6">Bromo domain-containing protein</fullName>
    </recommendedName>
</protein>
<evidence type="ECO:0000313" key="5">
    <source>
        <dbReference type="Proteomes" id="UP000001548"/>
    </source>
</evidence>
<dbReference type="InterPro" id="IPR036322">
    <property type="entry name" value="WD40_repeat_dom_sf"/>
</dbReference>
<dbReference type="Proteomes" id="UP000001548">
    <property type="component" value="Unassembled WGS sequence"/>
</dbReference>
<dbReference type="SUPFAM" id="SSF47370">
    <property type="entry name" value="Bromodomain"/>
    <property type="match status" value="1"/>
</dbReference>
<dbReference type="CDD" id="cd04369">
    <property type="entry name" value="Bromodomain"/>
    <property type="match status" value="1"/>
</dbReference>
<reference evidence="4 5" key="1">
    <citation type="journal article" date="2007" name="Science">
        <title>Genomic minimalism in the early diverging intestinal parasite Giardia lamblia.</title>
        <authorList>
            <person name="Morrison H.G."/>
            <person name="McArthur A.G."/>
            <person name="Gillin F.D."/>
            <person name="Aley S.B."/>
            <person name="Adam R.D."/>
            <person name="Olsen G.J."/>
            <person name="Best A.A."/>
            <person name="Cande W.Z."/>
            <person name="Chen F."/>
            <person name="Cipriano M.J."/>
            <person name="Davids B.J."/>
            <person name="Dawson S.C."/>
            <person name="Elmendorf H.G."/>
            <person name="Hehl A.B."/>
            <person name="Holder M.E."/>
            <person name="Huse S.M."/>
            <person name="Kim U.U."/>
            <person name="Lasek-Nesselquist E."/>
            <person name="Manning G."/>
            <person name="Nigam A."/>
            <person name="Nixon J.E."/>
            <person name="Palm D."/>
            <person name="Passamaneck N.E."/>
            <person name="Prabhu A."/>
            <person name="Reich C.I."/>
            <person name="Reiner D.S."/>
            <person name="Samuelson J."/>
            <person name="Svard S.G."/>
            <person name="Sogin M.L."/>
        </authorList>
    </citation>
    <scope>NUCLEOTIDE SEQUENCE [LARGE SCALE GENOMIC DNA]</scope>
    <source>
        <strain evidence="4 5">WB C6</strain>
    </source>
</reference>
<dbReference type="EMBL" id="AACB03000002">
    <property type="protein sequence ID" value="KAE8303955.1"/>
    <property type="molecule type" value="Genomic_DNA"/>
</dbReference>
<dbReference type="Gene3D" id="2.130.10.10">
    <property type="entry name" value="YVTN repeat-like/Quinoprotein amine dehydrogenase"/>
    <property type="match status" value="1"/>
</dbReference>
<feature type="compositionally biased region" description="Acidic residues" evidence="3">
    <location>
        <begin position="1076"/>
        <end position="1089"/>
    </location>
</feature>
<dbReference type="SUPFAM" id="SSF50978">
    <property type="entry name" value="WD40 repeat-like"/>
    <property type="match status" value="1"/>
</dbReference>
<feature type="compositionally biased region" description="Polar residues" evidence="3">
    <location>
        <begin position="2072"/>
        <end position="2082"/>
    </location>
</feature>
<dbReference type="InterPro" id="IPR001680">
    <property type="entry name" value="WD40_rpt"/>
</dbReference>
<evidence type="ECO:0000256" key="3">
    <source>
        <dbReference type="SAM" id="MobiDB-lite"/>
    </source>
</evidence>
<feature type="repeat" description="WD" evidence="2">
    <location>
        <begin position="99"/>
        <end position="134"/>
    </location>
</feature>
<proteinExistence type="predicted"/>
<accession>A0A644F5T3</accession>
<name>A0A644F5T3_GIAIC</name>
<keyword evidence="5" id="KW-1185">Reference proteome</keyword>
<evidence type="ECO:0000256" key="2">
    <source>
        <dbReference type="PROSITE-ProRule" id="PRU00221"/>
    </source>
</evidence>
<keyword evidence="1" id="KW-0103">Bromodomain</keyword>
<evidence type="ECO:0000256" key="1">
    <source>
        <dbReference type="ARBA" id="ARBA00023117"/>
    </source>
</evidence>
<sequence>MLDSVISLFLAALREEGVPEAQTLELLQTIRSWPQIKASTYTIIQTLNNLATRGVRASKALTDITTTFFTSPRMLQRRGLSCQDLDAFHDFSGVIVRNFIVHGHQIHGVGFTPLQLLRKHYLVSASDDGAVKLWYVQGPVVRLVGYLISPVEHHSRIIDLAISQERYVVAMWMDVVIVWDIPLDIADGPELYCSCTYISSSYLRTTQPVGKKSSSLYVNQLEKLLTIKNSPFAIVQSSAIIFLVCIATGDAAIIMELTASSTDAENNRIVWACLNESSTELAIAWTANGLPFITILRTSNIKEVYTDNGSFSLLPWKYISIDGQTLIRGEVCGMHLMHFCIEAPQTEWGLSTVLIFPKYIQYAPNDLLLVVSFHNMSCLLAYSTSEYRGSFAKLDTGSFEDANLASSGSDTSGYRILPFPMVRDLKPWCLTLISVSVVSYCEANTSYWSCTSFFISPDSRYLAAQVKCSNTKFSKNYLVFFELALLYTYISAAPSLALLEQQMVTDEAHDRANEFPLGADESFIERKVSPTSRVILCGCGFGISICCLDLSNHPYFNCAVPATSSSSLPYVWVVSDTMNLENTGLRFLERTGEELPLTISPLDLFLFFLSPDGTQNVWNIRMPCSSQDNEGLVFSDICLSSETGELFVSNVTGQIMSIGIGATFPPSYISPQEQFLFFELPGIFSARYGTDPDESVNSALTASSLLPTEQLSSPTTQPLMIKGAKAILNVTGMKMFHEELSTSISKILSEELAVECHFSDDSCLLFDSPNQLKQLISKLEAKQAEGHFVVSVYCIGRIDTIFRYTLHNALITRLPNLDLRTLTTDHMLKLSIKAPKSMFTGLSVYDTVRYLANYENPLAICSFYGTVYFIPASLEESRQRQSLPSYLEELARYYEKAQKHCYHGFYESIISMRSINELSYLDLGIITPKCASLNAMILCQPAAEFLLDRASSKFLLLENVTTLKDVKQREKIELISDLLNTSEPLFATDVSGFVASSNIELQTKQVKEIQDDNTDVFDDMDNCIARIEEAISSHVVPSVPRRIRNPRRHLINKSGPGESEGSLLSISSLGADELAFESESDVQEQEEESSASISSSASESGAYERSTKDNDSEESLENPGRRKKKRIKDMQDTDSFVYSSSGSDSVAYSEEIETTEEFVLEKNTKKETVEQSKSEPPLKRYIEKVTSATALVKYTKVFLSLQYKTLIKRNIEFMKDFASSTPLVAGKANSYAIPQVGDAILVLPVHYRYSIQFIDSFFDKRITGSTITVLDRLIGPPPETGFYGDAPENPNNKPYLAIIKDIYPQYWQIDKGRPPFVGMPLTLLTILIKPVTSIDQITPLITPDYELLDKLLANERTKNTYNLQITKSHDLVILPLSHSLLLEPRNLIPEFPILPYWSGAYHLRTLSKVLGQWIKYIREGPCASEQVAKCFKASFPSLTFTSDFYCHHGLEYCDLLEDTLLAECLSYPIKLSVLPPAAIQDIRKIKTISDSFPLEAYHRTVPFAPAPEHVLHPQLFALTSRGNVVLRANTASKKASESKTSNKTKQNSSSSSASDTESDSSYESEDTRFQRKHGYIRKLVLSSVQHMSAFFNDTIKKTPYFYSPRSTPRLLMVQTAVRNGSPKRWGDHYIPHAFGLLYHLFLKATTRTDTLKIYSAEALFREHVLDTFFPDAPSDNLTKRQLSKLELEESKSYLVSVCYQLYRDNTFASGLYYFTEDMQVPRDQAQEEIVKQASVWDNIDAQSATFSAETCARIFSILEDLYIRDTNILTYIPASLFSLSLNASGIESSSSQSPVSPLYSSLVTELVPYALEANEITHTNLDFSFVSPQSTTVSTADSSCSTNNDESITFAQIIRSLTVRPFGIKPGNMSGTHTGLRKSSRSRQEHALTFDGIFNPMSILSRMRLFLVLVEAINITLTTSAYRDILLETFANPCGRIKRYAGVVAHPLWFNLIMHRIATGYYTCFRSLINDIRIIAGNWDSFNGDQTIAICAEFCEKLIGNLLLLVRGIAALTDNEYLAICESVRFESSQGDDQDEKSAETSQDLEEVSSSTVSNSDSEPSDDSSSPKPVRNRTSTRQSRKH</sequence>
<feature type="compositionally biased region" description="Low complexity" evidence="3">
    <location>
        <begin position="1530"/>
        <end position="1555"/>
    </location>
</feature>
<dbReference type="InterPro" id="IPR015943">
    <property type="entry name" value="WD40/YVTN_repeat-like_dom_sf"/>
</dbReference>
<evidence type="ECO:0008006" key="6">
    <source>
        <dbReference type="Google" id="ProtNLM"/>
    </source>
</evidence>
<feature type="compositionally biased region" description="Low complexity" evidence="3">
    <location>
        <begin position="1090"/>
        <end position="1104"/>
    </location>
</feature>
<organism evidence="4 5">
    <name type="scientific">Giardia intestinalis (strain ATCC 50803 / WB clone C6)</name>
    <name type="common">Giardia lamblia</name>
    <dbReference type="NCBI Taxonomy" id="184922"/>
    <lineage>
        <taxon>Eukaryota</taxon>
        <taxon>Metamonada</taxon>
        <taxon>Diplomonadida</taxon>
        <taxon>Hexamitidae</taxon>
        <taxon>Giardiinae</taxon>
        <taxon>Giardia</taxon>
    </lineage>
</organism>
<dbReference type="Gene3D" id="1.20.920.10">
    <property type="entry name" value="Bromodomain-like"/>
    <property type="match status" value="1"/>
</dbReference>
<dbReference type="InParanoid" id="A0A644F5T3"/>
<evidence type="ECO:0000313" key="4">
    <source>
        <dbReference type="EMBL" id="KAE8303955.1"/>
    </source>
</evidence>
<feature type="region of interest" description="Disordered" evidence="3">
    <location>
        <begin position="1530"/>
        <end position="1567"/>
    </location>
</feature>
<feature type="region of interest" description="Disordered" evidence="3">
    <location>
        <begin position="1076"/>
        <end position="1142"/>
    </location>
</feature>
<dbReference type="PROSITE" id="PS50082">
    <property type="entry name" value="WD_REPEATS_2"/>
    <property type="match status" value="1"/>
</dbReference>
<gene>
    <name evidence="4" type="ORF">GL50803_0086945</name>
</gene>
<comment type="caution">
    <text evidence="4">The sequence shown here is derived from an EMBL/GenBank/DDBJ whole genome shotgun (WGS) entry which is preliminary data.</text>
</comment>
<feature type="region of interest" description="Disordered" evidence="3">
    <location>
        <begin position="2029"/>
        <end position="2082"/>
    </location>
</feature>